<gene>
    <name evidence="1" type="ORF">C9928_01590</name>
</gene>
<dbReference type="Pfam" id="PF20408">
    <property type="entry name" value="Abhydrolase_11"/>
    <property type="match status" value="1"/>
</dbReference>
<name>A0A2T4CTR7_9GAMM</name>
<sequence length="219" mass="24665">MTAATGQRVAIQRDNLDGRFRVVFAHGAGAGLQSDFMQFFALGLALHDIEVVRFNFPYWQQFMDTGKRRPPNRMPELEHCMLTVCHQFNDDKPLIVMGKSMGARVAFRIADAVQAHAAIALGYPFHPQGKPAKLRLDDLHNHCSQNLIIQGDRDPFGKPDEVKSYTLPKNIQLAWLDSGDHSFVPTKRSGFEKSQLWQAAIDRCVRLVHNSAPLQTSNE</sequence>
<proteinExistence type="predicted"/>
<evidence type="ECO:0000313" key="1">
    <source>
        <dbReference type="EMBL" id="PTB89928.1"/>
    </source>
</evidence>
<accession>A0A2T4CTR7</accession>
<dbReference type="GO" id="GO:0016787">
    <property type="term" value="F:hydrolase activity"/>
    <property type="evidence" value="ECO:0007669"/>
    <property type="project" value="UniProtKB-KW"/>
</dbReference>
<organism evidence="1 2">
    <name type="scientific">Pseudidiomarina aestuarii</name>
    <dbReference type="NCBI Taxonomy" id="624146"/>
    <lineage>
        <taxon>Bacteria</taxon>
        <taxon>Pseudomonadati</taxon>
        <taxon>Pseudomonadota</taxon>
        <taxon>Gammaproteobacteria</taxon>
        <taxon>Alteromonadales</taxon>
        <taxon>Idiomarinaceae</taxon>
        <taxon>Pseudidiomarina</taxon>
    </lineage>
</organism>
<evidence type="ECO:0000313" key="2">
    <source>
        <dbReference type="Proteomes" id="UP000241514"/>
    </source>
</evidence>
<dbReference type="EMBL" id="PYVG01000005">
    <property type="protein sequence ID" value="PTB89928.1"/>
    <property type="molecule type" value="Genomic_DNA"/>
</dbReference>
<dbReference type="PANTHER" id="PTHR13136:SF11">
    <property type="entry name" value="TESTIS-EXPRESSED PROTEIN 30"/>
    <property type="match status" value="1"/>
</dbReference>
<dbReference type="PANTHER" id="PTHR13136">
    <property type="entry name" value="TESTIS DEVELOPMENT PROTEIN PRTD"/>
    <property type="match status" value="1"/>
</dbReference>
<dbReference type="InterPro" id="IPR029058">
    <property type="entry name" value="AB_hydrolase_fold"/>
</dbReference>
<dbReference type="Proteomes" id="UP000241514">
    <property type="component" value="Unassembled WGS sequence"/>
</dbReference>
<keyword evidence="1" id="KW-0378">Hydrolase</keyword>
<comment type="caution">
    <text evidence="1">The sequence shown here is derived from an EMBL/GenBank/DDBJ whole genome shotgun (WGS) entry which is preliminary data.</text>
</comment>
<protein>
    <submittedName>
        <fullName evidence="1">Alpha/beta hydrolase</fullName>
    </submittedName>
</protein>
<dbReference type="InterPro" id="IPR046879">
    <property type="entry name" value="KANL3/Tex30_Abhydrolase"/>
</dbReference>
<dbReference type="Gene3D" id="3.40.50.1820">
    <property type="entry name" value="alpha/beta hydrolase"/>
    <property type="match status" value="1"/>
</dbReference>
<dbReference type="InterPro" id="IPR026555">
    <property type="entry name" value="NSL3/Tex30"/>
</dbReference>
<dbReference type="AlphaFoldDB" id="A0A2T4CTR7"/>
<dbReference type="SUPFAM" id="SSF53474">
    <property type="entry name" value="alpha/beta-Hydrolases"/>
    <property type="match status" value="1"/>
</dbReference>
<reference evidence="1 2" key="1">
    <citation type="submission" date="2018-03" db="EMBL/GenBank/DDBJ databases">
        <title>Cross-interface Injection: A General Nanoliter Liquid Handling Method Applied to Single Cells Genome Amplification Automated Nanoliter Liquid Handling Applied to Single Cell Multiple Displacement Amplification.</title>
        <authorList>
            <person name="Yun J."/>
            <person name="Xu P."/>
            <person name="Xu J."/>
            <person name="Dai X."/>
            <person name="Wang Y."/>
            <person name="Zheng X."/>
            <person name="Cao C."/>
            <person name="Yi Q."/>
            <person name="Zhu Y."/>
            <person name="Wang L."/>
            <person name="Dong Z."/>
            <person name="Huang Y."/>
            <person name="Huang L."/>
            <person name="Du W."/>
        </authorList>
    </citation>
    <scope>NUCLEOTIDE SEQUENCE [LARGE SCALE GENOMIC DNA]</scope>
    <source>
        <strain evidence="1 2">A9-4</strain>
    </source>
</reference>